<gene>
    <name evidence="1" type="ORF">HH303_06940</name>
</gene>
<proteinExistence type="predicted"/>
<comment type="caution">
    <text evidence="1">The sequence shown here is derived from an EMBL/GenBank/DDBJ whole genome shotgun (WGS) entry which is preliminary data.</text>
</comment>
<dbReference type="AlphaFoldDB" id="A0A7Y0E0G7"/>
<evidence type="ECO:0000313" key="2">
    <source>
        <dbReference type="Proteomes" id="UP000539372"/>
    </source>
</evidence>
<organism evidence="1 2">
    <name type="scientific">Pacificispira spongiicola</name>
    <dbReference type="NCBI Taxonomy" id="2729598"/>
    <lineage>
        <taxon>Bacteria</taxon>
        <taxon>Pseudomonadati</taxon>
        <taxon>Pseudomonadota</taxon>
        <taxon>Alphaproteobacteria</taxon>
        <taxon>Rhodospirillales</taxon>
        <taxon>Rhodospirillaceae</taxon>
        <taxon>Pacificispira</taxon>
    </lineage>
</organism>
<protein>
    <submittedName>
        <fullName evidence="1">Uncharacterized protein</fullName>
    </submittedName>
</protein>
<dbReference type="EMBL" id="JABBNT010000002">
    <property type="protein sequence ID" value="NMM44206.1"/>
    <property type="molecule type" value="Genomic_DNA"/>
</dbReference>
<accession>A0A7Y0E0G7</accession>
<evidence type="ECO:0000313" key="1">
    <source>
        <dbReference type="EMBL" id="NMM44206.1"/>
    </source>
</evidence>
<name>A0A7Y0E0G7_9PROT</name>
<sequence>MKLTETYRKLVKDTTINNITLLSTDYLNHFNELVMMLEMVADMPDMLEEAEAWTPLTYHEHFQNSSFQHKDLACFAYESAPDEYRVPLDDCVDRMDAEIAEGLPRLRALADAGDTHVLSVEARNLSMSLRGRIDMMSALINGAMNEEQYKASLDAAAPAEHGTTVMDQSEIDSLFD</sequence>
<dbReference type="RefSeq" id="WP_169624505.1">
    <property type="nucleotide sequence ID" value="NZ_JABBNT010000002.1"/>
</dbReference>
<keyword evidence="2" id="KW-1185">Reference proteome</keyword>
<dbReference type="Proteomes" id="UP000539372">
    <property type="component" value="Unassembled WGS sequence"/>
</dbReference>
<reference evidence="1 2" key="1">
    <citation type="submission" date="2020-04" db="EMBL/GenBank/DDBJ databases">
        <title>Rhodospirillaceae bacterium KN72 isolated from deep sea.</title>
        <authorList>
            <person name="Zhang D.-C."/>
        </authorList>
    </citation>
    <scope>NUCLEOTIDE SEQUENCE [LARGE SCALE GENOMIC DNA]</scope>
    <source>
        <strain evidence="1 2">KN72</strain>
    </source>
</reference>